<protein>
    <recommendedName>
        <fullName evidence="1">RNase H type-1 domain-containing protein</fullName>
    </recommendedName>
</protein>
<reference evidence="2 3" key="1">
    <citation type="submission" date="2010-02" db="EMBL/GenBank/DDBJ databases">
        <authorList>
            <person name="Weinstock G."/>
            <person name="Sodergren E."/>
            <person name="Clifton S."/>
            <person name="Fulton L."/>
            <person name="Fulton B."/>
            <person name="Courtney L."/>
            <person name="Fronick C."/>
            <person name="Harrison M."/>
            <person name="Strong C."/>
            <person name="Farmer C."/>
            <person name="Delahaunty K."/>
            <person name="Markovic C."/>
            <person name="Hall O."/>
            <person name="Minx P."/>
            <person name="Tomlinson C."/>
            <person name="Mitreva M."/>
            <person name="Nelson J."/>
            <person name="Hou S."/>
            <person name="Wollam A."/>
            <person name="Pepin K.H."/>
            <person name="Johnson M."/>
            <person name="Bhonagiri V."/>
            <person name="Zhang X."/>
            <person name="Suruliraj S."/>
            <person name="Warren W."/>
            <person name="Chinwalla A."/>
            <person name="Mardis E.R."/>
            <person name="Wilson R.K."/>
        </authorList>
    </citation>
    <scope>NUCLEOTIDE SEQUENCE [LARGE SCALE GENOMIC DNA]</scope>
    <source>
        <strain evidence="2 3">DSM 20213</strain>
    </source>
</reference>
<evidence type="ECO:0000313" key="2">
    <source>
        <dbReference type="EMBL" id="EFE88029.1"/>
    </source>
</evidence>
<dbReference type="Proteomes" id="UP000003191">
    <property type="component" value="Unassembled WGS sequence"/>
</dbReference>
<proteinExistence type="predicted"/>
<keyword evidence="3" id="KW-1185">Reference proteome</keyword>
<gene>
    <name evidence="2" type="ORF">BIFBRE_05122</name>
</gene>
<dbReference type="GO" id="GO:0004523">
    <property type="term" value="F:RNA-DNA hybrid ribonuclease activity"/>
    <property type="evidence" value="ECO:0007669"/>
    <property type="project" value="InterPro"/>
</dbReference>
<dbReference type="PANTHER" id="PTHR48475:SF2">
    <property type="entry name" value="RIBONUCLEASE H"/>
    <property type="match status" value="1"/>
</dbReference>
<dbReference type="Gene3D" id="3.30.420.10">
    <property type="entry name" value="Ribonuclease H-like superfamily/Ribonuclease H"/>
    <property type="match status" value="1"/>
</dbReference>
<dbReference type="PANTHER" id="PTHR48475">
    <property type="entry name" value="RIBONUCLEASE H"/>
    <property type="match status" value="1"/>
</dbReference>
<evidence type="ECO:0000313" key="3">
    <source>
        <dbReference type="Proteomes" id="UP000003191"/>
    </source>
</evidence>
<sequence length="167" mass="18949">PTRVIDVEKDSEAREPEIVKYLATVRSMEKHFKGFTVEHIPRNSNNEADALAKVVAQNQALPPDVFYEVLTTPAVKEPKAETINVIEKYDWRAPMLAFLRGHYEPTEEVSLNCMKQRARGYEIIDGELYKSGISAPTLRCISFEVEKELLKEFTLVFAVPTSMGSSR</sequence>
<dbReference type="GO" id="GO:0003676">
    <property type="term" value="F:nucleic acid binding"/>
    <property type="evidence" value="ECO:0007669"/>
    <property type="project" value="InterPro"/>
</dbReference>
<dbReference type="EMBL" id="ACCG02000115">
    <property type="protein sequence ID" value="EFE88029.1"/>
    <property type="molecule type" value="Genomic_DNA"/>
</dbReference>
<dbReference type="Pfam" id="PF13456">
    <property type="entry name" value="RVT_3"/>
    <property type="match status" value="1"/>
</dbReference>
<feature type="domain" description="RNase H type-1" evidence="1">
    <location>
        <begin position="9"/>
        <end position="53"/>
    </location>
</feature>
<feature type="non-terminal residue" evidence="2">
    <location>
        <position position="167"/>
    </location>
</feature>
<evidence type="ECO:0000259" key="1">
    <source>
        <dbReference type="Pfam" id="PF13456"/>
    </source>
</evidence>
<accession>D4BSN0</accession>
<dbReference type="AlphaFoldDB" id="D4BSN0"/>
<dbReference type="InterPro" id="IPR036397">
    <property type="entry name" value="RNaseH_sf"/>
</dbReference>
<name>D4BSN0_BIFBR</name>
<comment type="caution">
    <text evidence="2">The sequence shown here is derived from an EMBL/GenBank/DDBJ whole genome shotgun (WGS) entry which is preliminary data.</text>
</comment>
<dbReference type="InterPro" id="IPR002156">
    <property type="entry name" value="RNaseH_domain"/>
</dbReference>
<feature type="non-terminal residue" evidence="2">
    <location>
        <position position="1"/>
    </location>
</feature>
<organism evidence="2 3">
    <name type="scientific">Bifidobacterium breve DSM 20213 = JCM 1192</name>
    <dbReference type="NCBI Taxonomy" id="518634"/>
    <lineage>
        <taxon>Bacteria</taxon>
        <taxon>Bacillati</taxon>
        <taxon>Actinomycetota</taxon>
        <taxon>Actinomycetes</taxon>
        <taxon>Bifidobacteriales</taxon>
        <taxon>Bifidobacteriaceae</taxon>
        <taxon>Bifidobacterium</taxon>
    </lineage>
</organism>
<dbReference type="HOGENOM" id="CLU_1597877_0_0_11"/>